<feature type="compositionally biased region" description="Acidic residues" evidence="1">
    <location>
        <begin position="1"/>
        <end position="20"/>
    </location>
</feature>
<gene>
    <name evidence="2" type="ORF">OPV22_032435</name>
</gene>
<dbReference type="Proteomes" id="UP001222027">
    <property type="component" value="Unassembled WGS sequence"/>
</dbReference>
<sequence>MMEAEEDELSQEEGEVGPEADDLHRREGGASAALWRNAKVAENRTEEVVPKTVKGQRTAVFGRSRRAVFDRPGDL</sequence>
<feature type="region of interest" description="Disordered" evidence="1">
    <location>
        <begin position="1"/>
        <end position="31"/>
    </location>
</feature>
<dbReference type="AlphaFoldDB" id="A0AAV8PZ99"/>
<proteinExistence type="predicted"/>
<evidence type="ECO:0000256" key="1">
    <source>
        <dbReference type="SAM" id="MobiDB-lite"/>
    </source>
</evidence>
<reference evidence="2 3" key="1">
    <citation type="submission" date="2022-12" db="EMBL/GenBank/DDBJ databases">
        <title>Chromosome-scale assembly of the Ensete ventricosum genome.</title>
        <authorList>
            <person name="Dussert Y."/>
            <person name="Stocks J."/>
            <person name="Wendawek A."/>
            <person name="Woldeyes F."/>
            <person name="Nichols R.A."/>
            <person name="Borrell J.S."/>
        </authorList>
    </citation>
    <scope>NUCLEOTIDE SEQUENCE [LARGE SCALE GENOMIC DNA]</scope>
    <source>
        <strain evidence="3">cv. Maze</strain>
        <tissue evidence="2">Seeds</tissue>
    </source>
</reference>
<name>A0AAV8PZ99_ENSVE</name>
<organism evidence="2 3">
    <name type="scientific">Ensete ventricosum</name>
    <name type="common">Abyssinian banana</name>
    <name type="synonym">Musa ensete</name>
    <dbReference type="NCBI Taxonomy" id="4639"/>
    <lineage>
        <taxon>Eukaryota</taxon>
        <taxon>Viridiplantae</taxon>
        <taxon>Streptophyta</taxon>
        <taxon>Embryophyta</taxon>
        <taxon>Tracheophyta</taxon>
        <taxon>Spermatophyta</taxon>
        <taxon>Magnoliopsida</taxon>
        <taxon>Liliopsida</taxon>
        <taxon>Zingiberales</taxon>
        <taxon>Musaceae</taxon>
        <taxon>Ensete</taxon>
    </lineage>
</organism>
<evidence type="ECO:0000313" key="3">
    <source>
        <dbReference type="Proteomes" id="UP001222027"/>
    </source>
</evidence>
<evidence type="ECO:0000313" key="2">
    <source>
        <dbReference type="EMBL" id="KAJ8459509.1"/>
    </source>
</evidence>
<keyword evidence="3" id="KW-1185">Reference proteome</keyword>
<protein>
    <submittedName>
        <fullName evidence="2">Uncharacterized protein</fullName>
    </submittedName>
</protein>
<dbReference type="EMBL" id="JAQQAF010000009">
    <property type="protein sequence ID" value="KAJ8459509.1"/>
    <property type="molecule type" value="Genomic_DNA"/>
</dbReference>
<comment type="caution">
    <text evidence="2">The sequence shown here is derived from an EMBL/GenBank/DDBJ whole genome shotgun (WGS) entry which is preliminary data.</text>
</comment>
<accession>A0AAV8PZ99</accession>